<organism evidence="1 2">
    <name type="scientific">Phocaeicola massiliensis B84634 = Timone 84634 = DSM 17679 = JCM 13223</name>
    <dbReference type="NCBI Taxonomy" id="1121098"/>
    <lineage>
        <taxon>Bacteria</taxon>
        <taxon>Pseudomonadati</taxon>
        <taxon>Bacteroidota</taxon>
        <taxon>Bacteroidia</taxon>
        <taxon>Bacteroidales</taxon>
        <taxon>Bacteroidaceae</taxon>
        <taxon>Phocaeicola</taxon>
    </lineage>
</organism>
<name>U6R9S2_9BACT</name>
<protein>
    <submittedName>
        <fullName evidence="1">Uncharacterized protein</fullName>
    </submittedName>
</protein>
<gene>
    <name evidence="1" type="ORF">HMPREF1534_03868</name>
</gene>
<dbReference type="HOGENOM" id="CLU_3363211_0_0_10"/>
<keyword evidence="2" id="KW-1185">Reference proteome</keyword>
<sequence length="35" mass="4348">MQGTSLSDLRERRRTLLFLYLYIFPDLNKYVFLHK</sequence>
<evidence type="ECO:0000313" key="2">
    <source>
        <dbReference type="Proteomes" id="UP000017831"/>
    </source>
</evidence>
<dbReference type="AlphaFoldDB" id="U6R9S2"/>
<reference evidence="1 2" key="1">
    <citation type="submission" date="2013-04" db="EMBL/GenBank/DDBJ databases">
        <title>The Genome Sequence of Bacteroides massiliensis DSM 17679.</title>
        <authorList>
            <consortium name="The Broad Institute Genomics Platform"/>
            <person name="Earl A."/>
            <person name="Ward D."/>
            <person name="Feldgarden M."/>
            <person name="Gevers D."/>
            <person name="Martens E."/>
            <person name="Fenner L."/>
            <person name="Roux V."/>
            <person name="Mallet M.N."/>
            <person name="Raoult D."/>
            <person name="Walker B."/>
            <person name="Young S."/>
            <person name="Zeng Q."/>
            <person name="Gargeya S."/>
            <person name="Fitzgerald M."/>
            <person name="Haas B."/>
            <person name="Abouelleil A."/>
            <person name="Allen A.W."/>
            <person name="Alvarado L."/>
            <person name="Arachchi H.M."/>
            <person name="Berlin A.M."/>
            <person name="Chapman S.B."/>
            <person name="Gainer-Dewar J."/>
            <person name="Goldberg J."/>
            <person name="Griggs A."/>
            <person name="Gujja S."/>
            <person name="Hansen M."/>
            <person name="Howarth C."/>
            <person name="Imamovic A."/>
            <person name="Ireland A."/>
            <person name="Larimer J."/>
            <person name="McCowan C."/>
            <person name="Murphy C."/>
            <person name="Pearson M."/>
            <person name="Poon T.W."/>
            <person name="Priest M."/>
            <person name="Roberts A."/>
            <person name="Saif S."/>
            <person name="Shea T."/>
            <person name="Sisk P."/>
            <person name="Sykes S."/>
            <person name="Wortman J."/>
            <person name="Nusbaum C."/>
            <person name="Birren B."/>
        </authorList>
    </citation>
    <scope>NUCLEOTIDE SEQUENCE [LARGE SCALE GENOMIC DNA]</scope>
    <source>
        <strain evidence="2">B84634 / Timone 84634 / DSM 17679 / JCM 13223</strain>
    </source>
</reference>
<accession>U6R9S2</accession>
<dbReference type="STRING" id="1121098.HMPREF1534_03868"/>
<evidence type="ECO:0000313" key="1">
    <source>
        <dbReference type="EMBL" id="EOA52441.1"/>
    </source>
</evidence>
<dbReference type="EMBL" id="AQHY01000040">
    <property type="protein sequence ID" value="EOA52441.1"/>
    <property type="molecule type" value="Genomic_DNA"/>
</dbReference>
<proteinExistence type="predicted"/>
<dbReference type="Proteomes" id="UP000017831">
    <property type="component" value="Unassembled WGS sequence"/>
</dbReference>
<comment type="caution">
    <text evidence="1">The sequence shown here is derived from an EMBL/GenBank/DDBJ whole genome shotgun (WGS) entry which is preliminary data.</text>
</comment>